<dbReference type="AlphaFoldDB" id="C6E7E1"/>
<name>C6E7E1_GEOSM</name>
<feature type="signal peptide" evidence="1">
    <location>
        <begin position="1"/>
        <end position="22"/>
    </location>
</feature>
<dbReference type="STRING" id="443144.GM21_3782"/>
<evidence type="ECO:0000313" key="2">
    <source>
        <dbReference type="EMBL" id="ACT19801.1"/>
    </source>
</evidence>
<dbReference type="EMBL" id="CP001661">
    <property type="protein sequence ID" value="ACT19801.1"/>
    <property type="molecule type" value="Genomic_DNA"/>
</dbReference>
<sequence>MKKIVVSLALSLALVGGGQAMAKDIRFSSGLSQGQFKDFTKEAGAAISFKNTAPAEPLGVTGFEVGLEVSAVDISGNDYMDEAFEGNAPSYAILPKLRARKGLPLGIDIGAMYSYVPDSNIKLWGIEVSKAILEGTAATPALGVRGTYSRLSGVNDLDLQTVGIDASISKGFLILTPYAGAGGVWVSSEAKGNLQNLATTLNGAPLKSEDVFQPRVFAGVQVSPFPLFHFTGEVEYQERPIYSLKAAIGF</sequence>
<gene>
    <name evidence="2" type="ordered locus">GM21_3782</name>
</gene>
<evidence type="ECO:0000256" key="1">
    <source>
        <dbReference type="SAM" id="SignalP"/>
    </source>
</evidence>
<dbReference type="eggNOG" id="ENOG5031194">
    <property type="taxonomic scope" value="Bacteria"/>
</dbReference>
<keyword evidence="1" id="KW-0732">Signal</keyword>
<protein>
    <submittedName>
        <fullName evidence="2">Uncharacterized protein</fullName>
    </submittedName>
</protein>
<dbReference type="HOGENOM" id="CLU_1114561_0_0_7"/>
<dbReference type="OrthoDB" id="5394858at2"/>
<reference evidence="2" key="1">
    <citation type="submission" date="2009-07" db="EMBL/GenBank/DDBJ databases">
        <title>Complete sequence of Geobacter sp. M21.</title>
        <authorList>
            <consortium name="US DOE Joint Genome Institute"/>
            <person name="Lucas S."/>
            <person name="Copeland A."/>
            <person name="Lapidus A."/>
            <person name="Glavina del Rio T."/>
            <person name="Dalin E."/>
            <person name="Tice H."/>
            <person name="Bruce D."/>
            <person name="Goodwin L."/>
            <person name="Pitluck S."/>
            <person name="Saunders E."/>
            <person name="Brettin T."/>
            <person name="Detter J.C."/>
            <person name="Han C."/>
            <person name="Larimer F."/>
            <person name="Land M."/>
            <person name="Hauser L."/>
            <person name="Kyrpides N."/>
            <person name="Ovchinnikova G."/>
            <person name="Lovley D."/>
        </authorList>
    </citation>
    <scope>NUCLEOTIDE SEQUENCE [LARGE SCALE GENOMIC DNA]</scope>
    <source>
        <strain evidence="2">M21</strain>
    </source>
</reference>
<proteinExistence type="predicted"/>
<accession>C6E7E1</accession>
<organism evidence="2">
    <name type="scientific">Geobacter sp. (strain M21)</name>
    <dbReference type="NCBI Taxonomy" id="443144"/>
    <lineage>
        <taxon>Bacteria</taxon>
        <taxon>Pseudomonadati</taxon>
        <taxon>Thermodesulfobacteriota</taxon>
        <taxon>Desulfuromonadia</taxon>
        <taxon>Geobacterales</taxon>
        <taxon>Geobacteraceae</taxon>
        <taxon>Geobacter</taxon>
    </lineage>
</organism>
<feature type="chain" id="PRO_5002964639" evidence="1">
    <location>
        <begin position="23"/>
        <end position="250"/>
    </location>
</feature>
<dbReference type="KEGG" id="gem:GM21_3782"/>